<dbReference type="Proteomes" id="UP000268014">
    <property type="component" value="Unassembled WGS sequence"/>
</dbReference>
<evidence type="ECO:0000313" key="4">
    <source>
        <dbReference type="WBParaSite" id="HPLM_0000279001-mRNA-1"/>
    </source>
</evidence>
<evidence type="ECO:0000313" key="2">
    <source>
        <dbReference type="EMBL" id="VDO16827.1"/>
    </source>
</evidence>
<keyword evidence="1" id="KW-0812">Transmembrane</keyword>
<keyword evidence="1" id="KW-1133">Transmembrane helix</keyword>
<evidence type="ECO:0000256" key="1">
    <source>
        <dbReference type="SAM" id="Phobius"/>
    </source>
</evidence>
<reference evidence="4" key="1">
    <citation type="submission" date="2017-02" db="UniProtKB">
        <authorList>
            <consortium name="WormBaseParasite"/>
        </authorList>
    </citation>
    <scope>IDENTIFICATION</scope>
</reference>
<dbReference type="InterPro" id="IPR004951">
    <property type="entry name" value="DUF268_CAE_spp"/>
</dbReference>
<protein>
    <submittedName>
        <fullName evidence="4">Cytochrome b561 domain-containing protein</fullName>
    </submittedName>
</protein>
<organism evidence="4">
    <name type="scientific">Haemonchus placei</name>
    <name type="common">Barber's pole worm</name>
    <dbReference type="NCBI Taxonomy" id="6290"/>
    <lineage>
        <taxon>Eukaryota</taxon>
        <taxon>Metazoa</taxon>
        <taxon>Ecdysozoa</taxon>
        <taxon>Nematoda</taxon>
        <taxon>Chromadorea</taxon>
        <taxon>Rhabditida</taxon>
        <taxon>Rhabditina</taxon>
        <taxon>Rhabditomorpha</taxon>
        <taxon>Strongyloidea</taxon>
        <taxon>Trichostrongylidae</taxon>
        <taxon>Haemonchus</taxon>
    </lineage>
</organism>
<dbReference type="AlphaFoldDB" id="A0A0N4VZR6"/>
<reference evidence="2 3" key="2">
    <citation type="submission" date="2018-11" db="EMBL/GenBank/DDBJ databases">
        <authorList>
            <consortium name="Pathogen Informatics"/>
        </authorList>
    </citation>
    <scope>NUCLEOTIDE SEQUENCE [LARGE SCALE GENOMIC DNA]</scope>
    <source>
        <strain evidence="2 3">MHpl1</strain>
    </source>
</reference>
<feature type="transmembrane region" description="Helical" evidence="1">
    <location>
        <begin position="12"/>
        <end position="36"/>
    </location>
</feature>
<keyword evidence="1" id="KW-0472">Membrane</keyword>
<dbReference type="WBParaSite" id="HPLM_0000279001-mRNA-1">
    <property type="protein sequence ID" value="HPLM_0000279001-mRNA-1"/>
    <property type="gene ID" value="HPLM_0000279001"/>
</dbReference>
<dbReference type="EMBL" id="UZAF01006754">
    <property type="protein sequence ID" value="VDO16827.1"/>
    <property type="molecule type" value="Genomic_DNA"/>
</dbReference>
<dbReference type="Pfam" id="PF03269">
    <property type="entry name" value="DUF268"/>
    <property type="match status" value="1"/>
</dbReference>
<sequence length="97" mass="10995">MISRNNIENFLFSEVSLYCLEVLMNTLQFLGLFFLGLPRGSDTVVFNLHRIYGPLRLAMLMTGILVTFLDRSDCRQIGKQSTPLRGVENKQPSKGRG</sequence>
<proteinExistence type="predicted"/>
<gene>
    <name evidence="2" type="ORF">HPLM_LOCUS2783</name>
</gene>
<accession>A0A0N4VZR6</accession>
<dbReference type="OrthoDB" id="428346at2759"/>
<keyword evidence="3" id="KW-1185">Reference proteome</keyword>
<feature type="transmembrane region" description="Helical" evidence="1">
    <location>
        <begin position="51"/>
        <end position="69"/>
    </location>
</feature>
<evidence type="ECO:0000313" key="3">
    <source>
        <dbReference type="Proteomes" id="UP000268014"/>
    </source>
</evidence>
<name>A0A0N4VZR6_HAEPC</name>